<dbReference type="PANTHER" id="PTHR31302">
    <property type="entry name" value="TRANSMEMBRANE PROTEIN WITH METALLOPHOSPHOESTERASE DOMAIN-RELATED"/>
    <property type="match status" value="1"/>
</dbReference>
<dbReference type="EMBL" id="FOCF01000011">
    <property type="protein sequence ID" value="SEN74079.1"/>
    <property type="molecule type" value="Genomic_DNA"/>
</dbReference>
<keyword evidence="2" id="KW-0378">Hydrolase</keyword>
<evidence type="ECO:0000256" key="1">
    <source>
        <dbReference type="ARBA" id="ARBA00022723"/>
    </source>
</evidence>
<keyword evidence="1" id="KW-0479">Metal-binding</keyword>
<dbReference type="RefSeq" id="WP_093666959.1">
    <property type="nucleotide sequence ID" value="NZ_FOCF01000011.1"/>
</dbReference>
<dbReference type="Gene3D" id="3.60.21.10">
    <property type="match status" value="1"/>
</dbReference>
<dbReference type="GO" id="GO:0016020">
    <property type="term" value="C:membrane"/>
    <property type="evidence" value="ECO:0007669"/>
    <property type="project" value="GOC"/>
</dbReference>
<dbReference type="STRING" id="1166340.SAMN05192583_3460"/>
<organism evidence="5 6">
    <name type="scientific">Sphingomonas gellani</name>
    <dbReference type="NCBI Taxonomy" id="1166340"/>
    <lineage>
        <taxon>Bacteria</taxon>
        <taxon>Pseudomonadati</taxon>
        <taxon>Pseudomonadota</taxon>
        <taxon>Alphaproteobacteria</taxon>
        <taxon>Sphingomonadales</taxon>
        <taxon>Sphingomonadaceae</taxon>
        <taxon>Sphingomonas</taxon>
    </lineage>
</organism>
<feature type="chain" id="PRO_5011605437" description="Calcineurin-like phosphoesterase domain-containing protein" evidence="3">
    <location>
        <begin position="23"/>
        <end position="287"/>
    </location>
</feature>
<dbReference type="Proteomes" id="UP000199206">
    <property type="component" value="Unassembled WGS sequence"/>
</dbReference>
<dbReference type="InterPro" id="IPR051158">
    <property type="entry name" value="Metallophosphoesterase_sf"/>
</dbReference>
<protein>
    <recommendedName>
        <fullName evidence="4">Calcineurin-like phosphoesterase domain-containing protein</fullName>
    </recommendedName>
</protein>
<dbReference type="AlphaFoldDB" id="A0A1H8J0B9"/>
<dbReference type="GO" id="GO:0008758">
    <property type="term" value="F:UDP-2,3-diacylglucosamine hydrolase activity"/>
    <property type="evidence" value="ECO:0007669"/>
    <property type="project" value="TreeGrafter"/>
</dbReference>
<accession>A0A1H8J0B9</accession>
<sequence length="287" mass="30053">MTRAAKFLIILSLILAAALAFAGAMLWQARADPVVRRADVTLPGLAPGARVRMVLLSDIHMGTLAMDGGRLHRIVEQVNALHPDLVMIAGDFIFGNAPGSADRLGAPLVGALQALRPHLGTVAVLGNHDHSTGPEQVRALLKRAGVTVLDNAATVRGPIVIGGIGDDYSHHAKIGPTLAATRATGRPFVLLTHSPDLAPQLPPDARLLLAGHTHCGQGMIRGHVLAPEVSHRGSRYRCGLVRDGARTVIVTAGLGTSGVPFRFNVPPDMWLVTLNGPESDAGVAGER</sequence>
<gene>
    <name evidence="5" type="ORF">SAMN05192583_3460</name>
</gene>
<dbReference type="OrthoDB" id="9780884at2"/>
<evidence type="ECO:0000256" key="3">
    <source>
        <dbReference type="SAM" id="SignalP"/>
    </source>
</evidence>
<keyword evidence="6" id="KW-1185">Reference proteome</keyword>
<proteinExistence type="predicted"/>
<dbReference type="InterPro" id="IPR029052">
    <property type="entry name" value="Metallo-depent_PP-like"/>
</dbReference>
<evidence type="ECO:0000259" key="4">
    <source>
        <dbReference type="Pfam" id="PF00149"/>
    </source>
</evidence>
<evidence type="ECO:0000313" key="6">
    <source>
        <dbReference type="Proteomes" id="UP000199206"/>
    </source>
</evidence>
<keyword evidence="3" id="KW-0732">Signal</keyword>
<dbReference type="InterPro" id="IPR004843">
    <property type="entry name" value="Calcineurin-like_PHP"/>
</dbReference>
<dbReference type="GO" id="GO:0046872">
    <property type="term" value="F:metal ion binding"/>
    <property type="evidence" value="ECO:0007669"/>
    <property type="project" value="UniProtKB-KW"/>
</dbReference>
<dbReference type="SUPFAM" id="SSF56300">
    <property type="entry name" value="Metallo-dependent phosphatases"/>
    <property type="match status" value="1"/>
</dbReference>
<name>A0A1H8J0B9_9SPHN</name>
<dbReference type="GO" id="GO:0009245">
    <property type="term" value="P:lipid A biosynthetic process"/>
    <property type="evidence" value="ECO:0007669"/>
    <property type="project" value="TreeGrafter"/>
</dbReference>
<reference evidence="6" key="1">
    <citation type="submission" date="2016-10" db="EMBL/GenBank/DDBJ databases">
        <authorList>
            <person name="Varghese N."/>
            <person name="Submissions S."/>
        </authorList>
    </citation>
    <scope>NUCLEOTIDE SEQUENCE [LARGE SCALE GENOMIC DNA]</scope>
    <source>
        <strain evidence="6">S6-262</strain>
    </source>
</reference>
<feature type="domain" description="Calcineurin-like phosphoesterase" evidence="4">
    <location>
        <begin position="52"/>
        <end position="215"/>
    </location>
</feature>
<evidence type="ECO:0000313" key="5">
    <source>
        <dbReference type="EMBL" id="SEN74079.1"/>
    </source>
</evidence>
<dbReference type="Pfam" id="PF00149">
    <property type="entry name" value="Metallophos"/>
    <property type="match status" value="1"/>
</dbReference>
<feature type="signal peptide" evidence="3">
    <location>
        <begin position="1"/>
        <end position="22"/>
    </location>
</feature>
<evidence type="ECO:0000256" key="2">
    <source>
        <dbReference type="ARBA" id="ARBA00022801"/>
    </source>
</evidence>
<dbReference type="PANTHER" id="PTHR31302:SF31">
    <property type="entry name" value="PHOSPHODIESTERASE YAEI"/>
    <property type="match status" value="1"/>
</dbReference>